<name>U9UIS7_RHIID</name>
<feature type="compositionally biased region" description="Polar residues" evidence="1">
    <location>
        <begin position="7"/>
        <end position="18"/>
    </location>
</feature>
<dbReference type="VEuPathDB" id="FungiDB:RhiirFUN_025647"/>
<protein>
    <submittedName>
        <fullName evidence="2">Uncharacterized protein</fullName>
    </submittedName>
</protein>
<sequence>MDKKNTQTKQQATENSTSDARRTRHSTRIQERAMDATAVVSHKATISDVPRTRRAVRSTSTSNSSKRKHEGVNEKDNTANATNTKRSKKFKITASSSNLIPKQPSTAIVQEALVASLVAKFDKTCVARDLNSDIKYILICWLDLLSED</sequence>
<proteinExistence type="predicted"/>
<dbReference type="EMBL" id="KI277454">
    <property type="protein sequence ID" value="ESA20295.1"/>
    <property type="molecule type" value="Genomic_DNA"/>
</dbReference>
<feature type="region of interest" description="Disordered" evidence="1">
    <location>
        <begin position="1"/>
        <end position="91"/>
    </location>
</feature>
<reference evidence="2" key="1">
    <citation type="submission" date="2013-07" db="EMBL/GenBank/DDBJ databases">
        <title>The genome of an arbuscular mycorrhizal fungus provides insights into the evolution of the oldest plant symbiosis.</title>
        <authorList>
            <consortium name="DOE Joint Genome Institute"/>
            <person name="Tisserant E."/>
            <person name="Malbreil M."/>
            <person name="Kuo A."/>
            <person name="Kohler A."/>
            <person name="Symeonidi A."/>
            <person name="Balestrini R."/>
            <person name="Charron P."/>
            <person name="Duensing N."/>
            <person name="Frei-dit-Frey N."/>
            <person name="Gianinazzi-Pearson V."/>
            <person name="Gilbert B."/>
            <person name="Handa Y."/>
            <person name="Hijri M."/>
            <person name="Kaul R."/>
            <person name="Kawaguchi M."/>
            <person name="Krajinski F."/>
            <person name="Lammers P."/>
            <person name="Lapierre D."/>
            <person name="Masclaux F.G."/>
            <person name="Murat C."/>
            <person name="Morin E."/>
            <person name="Ndikumana S."/>
            <person name="Pagni M."/>
            <person name="Petitpierre D."/>
            <person name="Requena N."/>
            <person name="Rosikiewicz P."/>
            <person name="Riley R."/>
            <person name="Saito K."/>
            <person name="San Clemente H."/>
            <person name="Shapiro H."/>
            <person name="van Tuinen D."/>
            <person name="Becard G."/>
            <person name="Bonfante P."/>
            <person name="Paszkowski U."/>
            <person name="Shachar-Hill Y."/>
            <person name="Young J.P."/>
            <person name="Sanders I.R."/>
            <person name="Henrissat B."/>
            <person name="Rensing S.A."/>
            <person name="Grigoriev I.V."/>
            <person name="Corradi N."/>
            <person name="Roux C."/>
            <person name="Martin F."/>
        </authorList>
    </citation>
    <scope>NUCLEOTIDE SEQUENCE</scope>
    <source>
        <strain evidence="2">DAOM 197198</strain>
    </source>
</reference>
<dbReference type="HOGENOM" id="CLU_147549_0_0_1"/>
<accession>U9UIS7</accession>
<gene>
    <name evidence="2" type="ORF">GLOINDRAFT_320056</name>
</gene>
<organism evidence="2">
    <name type="scientific">Rhizophagus irregularis (strain DAOM 181602 / DAOM 197198 / MUCL 43194)</name>
    <name type="common">Arbuscular mycorrhizal fungus</name>
    <name type="synonym">Glomus intraradices</name>
    <dbReference type="NCBI Taxonomy" id="747089"/>
    <lineage>
        <taxon>Eukaryota</taxon>
        <taxon>Fungi</taxon>
        <taxon>Fungi incertae sedis</taxon>
        <taxon>Mucoromycota</taxon>
        <taxon>Glomeromycotina</taxon>
        <taxon>Glomeromycetes</taxon>
        <taxon>Glomerales</taxon>
        <taxon>Glomeraceae</taxon>
        <taxon>Rhizophagus</taxon>
    </lineage>
</organism>
<evidence type="ECO:0000256" key="1">
    <source>
        <dbReference type="SAM" id="MobiDB-lite"/>
    </source>
</evidence>
<dbReference type="AlphaFoldDB" id="U9UIS7"/>
<evidence type="ECO:0000313" key="2">
    <source>
        <dbReference type="EMBL" id="ESA20295.1"/>
    </source>
</evidence>